<evidence type="ECO:0000256" key="1">
    <source>
        <dbReference type="ARBA" id="ARBA00004742"/>
    </source>
</evidence>
<dbReference type="Pfam" id="PF01293">
    <property type="entry name" value="PEPCK_ATP"/>
    <property type="match status" value="1"/>
</dbReference>
<evidence type="ECO:0000256" key="8">
    <source>
        <dbReference type="ARBA" id="ARBA00023239"/>
    </source>
</evidence>
<comment type="caution">
    <text evidence="10">Lacks conserved residue(s) required for the propagation of feature annotation.</text>
</comment>
<evidence type="ECO:0000313" key="11">
    <source>
        <dbReference type="EMBL" id="ANH81861.1"/>
    </source>
</evidence>
<dbReference type="SUPFAM" id="SSF68923">
    <property type="entry name" value="PEP carboxykinase N-terminal domain"/>
    <property type="match status" value="1"/>
</dbReference>
<dbReference type="STRING" id="1176587.A8C56_13540"/>
<feature type="binding site" evidence="10">
    <location>
        <position position="197"/>
    </location>
    <ligand>
        <name>substrate</name>
    </ligand>
</feature>
<evidence type="ECO:0000256" key="2">
    <source>
        <dbReference type="ARBA" id="ARBA00006052"/>
    </source>
</evidence>
<dbReference type="GO" id="GO:0046872">
    <property type="term" value="F:metal ion binding"/>
    <property type="evidence" value="ECO:0007669"/>
    <property type="project" value="UniProtKB-KW"/>
</dbReference>
<comment type="function">
    <text evidence="10">Involved in the gluconeogenesis. Catalyzes the conversion of oxaloacetate (OAA) to phosphoenolpyruvate (PEP) through direct phosphoryl transfer between the nucleoside triphosphate and OAA.</text>
</comment>
<feature type="binding site" evidence="10">
    <location>
        <position position="61"/>
    </location>
    <ligand>
        <name>substrate</name>
    </ligand>
</feature>
<dbReference type="Gene3D" id="2.170.8.10">
    <property type="entry name" value="Phosphoenolpyruvate Carboxykinase, domain 2"/>
    <property type="match status" value="1"/>
</dbReference>
<feature type="binding site" evidence="10">
    <location>
        <position position="325"/>
    </location>
    <ligand>
        <name>ATP</name>
        <dbReference type="ChEBI" id="CHEBI:30616"/>
    </ligand>
</feature>
<gene>
    <name evidence="10" type="primary">pckA</name>
    <name evidence="11" type="ORF">A8C56_13540</name>
</gene>
<evidence type="ECO:0000256" key="6">
    <source>
        <dbReference type="ARBA" id="ARBA00022793"/>
    </source>
</evidence>
<keyword evidence="8 10" id="KW-0456">Lyase</keyword>
<dbReference type="GO" id="GO:0004612">
    <property type="term" value="F:phosphoenolpyruvate carboxykinase (ATP) activity"/>
    <property type="evidence" value="ECO:0007669"/>
    <property type="project" value="UniProtKB-UniRule"/>
</dbReference>
<feature type="binding site" evidence="10">
    <location>
        <position position="260"/>
    </location>
    <ligand>
        <name>Mn(2+)</name>
        <dbReference type="ChEBI" id="CHEBI:29035"/>
    </ligand>
</feature>
<dbReference type="Proteomes" id="UP000077667">
    <property type="component" value="Chromosome"/>
</dbReference>
<dbReference type="Gene3D" id="3.90.228.20">
    <property type="match status" value="1"/>
</dbReference>
<sequence>MLTKPFEIPPAQLLAIGLNTNKTIHYQSDPEELVEATLSNKQGMLSHTGALVISTGRFTGRSPKDKFIVKDTITAATVDWGNFNNPIDEPYFDRILEDVQHYLNQQHELWIRDCYACAAPEYRLNIRVVNELPWMNLFAHNLFLRPTARELEHFAPEWHILSVPGLELDPVRCGIRQPNATVISFKLKLILIAGSSYTGEIKKGVFSVLNYLLPETHNVLSMHCSANVGQKGDTALFFGLSGTGKTTLSTDPSRRLIGDDEHGWDSTRVFNFEGGCYAKCIHLSKEKEPEIYNAIQPGALVENVTFYPGTNIIDFDDASITENTRVAYPLDFVAQSVPGESGDSPRNIFFLTCDAYGVLPPIARLTKEQALYYFISGYTAKIAGTEAGITEPKATFSACFGAPFIPLHPGKYAALLGDKISRDGVKVWMVNTGWTGGAYGTGFRMRLADSRAMIRAALKGELDQVEYHKDPVFSLMVPDTCPGVDSKILTPRNTWDDVAAYDAQAKNLAEAFMRNFECYANLVPTAVKNAGPNI</sequence>
<feature type="binding site" evidence="10">
    <location>
        <position position="203"/>
    </location>
    <ligand>
        <name>ATP</name>
        <dbReference type="ChEBI" id="CHEBI:30616"/>
    </ligand>
</feature>
<keyword evidence="10" id="KW-0479">Metal-binding</keyword>
<keyword evidence="10" id="KW-0464">Manganese</keyword>
<dbReference type="InterPro" id="IPR001272">
    <property type="entry name" value="PEP_carboxykinase_ATP"/>
</dbReference>
<dbReference type="GO" id="GO:0005829">
    <property type="term" value="C:cytosol"/>
    <property type="evidence" value="ECO:0007669"/>
    <property type="project" value="TreeGrafter"/>
</dbReference>
<comment type="catalytic activity">
    <reaction evidence="9 10">
        <text>oxaloacetate + ATP = phosphoenolpyruvate + ADP + CO2</text>
        <dbReference type="Rhea" id="RHEA:18617"/>
        <dbReference type="ChEBI" id="CHEBI:16452"/>
        <dbReference type="ChEBI" id="CHEBI:16526"/>
        <dbReference type="ChEBI" id="CHEBI:30616"/>
        <dbReference type="ChEBI" id="CHEBI:58702"/>
        <dbReference type="ChEBI" id="CHEBI:456216"/>
        <dbReference type="EC" id="4.1.1.49"/>
    </reaction>
</comment>
<dbReference type="InterPro" id="IPR008210">
    <property type="entry name" value="PEP_carboxykinase_N"/>
</dbReference>
<dbReference type="HAMAP" id="MF_00453">
    <property type="entry name" value="PEPCK_ATP"/>
    <property type="match status" value="1"/>
</dbReference>
<reference evidence="11 12" key="1">
    <citation type="submission" date="2016-05" db="EMBL/GenBank/DDBJ databases">
        <title>Niabella ginsenosidivorans BS26 whole genome sequencing.</title>
        <authorList>
            <person name="Im W.T."/>
            <person name="Siddiqi M.Z."/>
        </authorList>
    </citation>
    <scope>NUCLEOTIDE SEQUENCE [LARGE SCALE GENOMIC DNA]</scope>
    <source>
        <strain evidence="11 12">BS26</strain>
    </source>
</reference>
<evidence type="ECO:0000256" key="3">
    <source>
        <dbReference type="ARBA" id="ARBA00012363"/>
    </source>
</evidence>
<keyword evidence="12" id="KW-1185">Reference proteome</keyword>
<feature type="binding site" evidence="10">
    <location>
        <position position="223"/>
    </location>
    <ligand>
        <name>Mn(2+)</name>
        <dbReference type="ChEBI" id="CHEBI:29035"/>
    </ligand>
</feature>
<keyword evidence="5 10" id="KW-0547">Nucleotide-binding</keyword>
<feature type="binding site" evidence="10">
    <location>
        <position position="223"/>
    </location>
    <ligand>
        <name>ATP</name>
        <dbReference type="ChEBI" id="CHEBI:30616"/>
    </ligand>
</feature>
<accession>A0A1A9I5B7</accession>
<evidence type="ECO:0000256" key="7">
    <source>
        <dbReference type="ARBA" id="ARBA00022840"/>
    </source>
</evidence>
<feature type="binding site" evidence="10">
    <location>
        <position position="325"/>
    </location>
    <ligand>
        <name>substrate</name>
    </ligand>
</feature>
<dbReference type="PANTHER" id="PTHR30031:SF0">
    <property type="entry name" value="PHOSPHOENOLPYRUVATE CARBOXYKINASE (ATP)"/>
    <property type="match status" value="1"/>
</dbReference>
<keyword evidence="11" id="KW-0808">Transferase</keyword>
<comment type="pathway">
    <text evidence="1 10">Carbohydrate biosynthesis; gluconeogenesis.</text>
</comment>
<evidence type="ECO:0000256" key="5">
    <source>
        <dbReference type="ARBA" id="ARBA00022741"/>
    </source>
</evidence>
<dbReference type="InterPro" id="IPR013035">
    <property type="entry name" value="PEP_carboxykinase_C"/>
</dbReference>
<feature type="binding site" evidence="10">
    <location>
        <position position="288"/>
    </location>
    <ligand>
        <name>ATP</name>
        <dbReference type="ChEBI" id="CHEBI:30616"/>
    </ligand>
</feature>
<keyword evidence="4 10" id="KW-0312">Gluconeogenesis</keyword>
<dbReference type="OrthoDB" id="9806325at2"/>
<protein>
    <recommendedName>
        <fullName evidence="3 10">Phosphoenolpyruvate carboxykinase (ATP)</fullName>
        <shortName evidence="10">PCK</shortName>
        <shortName evidence="10">PEP carboxykinase</shortName>
        <shortName evidence="10">PEPCK</shortName>
        <ecNumber evidence="3 10">4.1.1.49</ecNumber>
    </recommendedName>
</protein>
<dbReference type="PANTHER" id="PTHR30031">
    <property type="entry name" value="PHOSPHOENOLPYRUVATE CARBOXYKINASE ATP"/>
    <property type="match status" value="1"/>
</dbReference>
<feature type="binding site" evidence="10">
    <location>
        <begin position="239"/>
        <end position="247"/>
    </location>
    <ligand>
        <name>ATP</name>
        <dbReference type="ChEBI" id="CHEBI:30616"/>
    </ligand>
</feature>
<dbReference type="EMBL" id="CP015772">
    <property type="protein sequence ID" value="ANH81861.1"/>
    <property type="molecule type" value="Genomic_DNA"/>
</dbReference>
<proteinExistence type="inferred from homology"/>
<comment type="cofactor">
    <cofactor evidence="10">
        <name>Mn(2+)</name>
        <dbReference type="ChEBI" id="CHEBI:29035"/>
    </cofactor>
    <text evidence="10">Binds 1 Mn(2+) ion per subunit.</text>
</comment>
<dbReference type="GO" id="GO:0006094">
    <property type="term" value="P:gluconeogenesis"/>
    <property type="evidence" value="ECO:0007669"/>
    <property type="project" value="UniProtKB-UniRule"/>
</dbReference>
<dbReference type="GO" id="GO:0005524">
    <property type="term" value="F:ATP binding"/>
    <property type="evidence" value="ECO:0007669"/>
    <property type="project" value="UniProtKB-UniRule"/>
</dbReference>
<dbReference type="RefSeq" id="WP_067756981.1">
    <property type="nucleotide sequence ID" value="NZ_CP015772.1"/>
</dbReference>
<dbReference type="Gene3D" id="3.40.449.10">
    <property type="entry name" value="Phosphoenolpyruvate Carboxykinase, domain 1"/>
    <property type="match status" value="1"/>
</dbReference>
<name>A0A1A9I5B7_9BACT</name>
<evidence type="ECO:0000256" key="9">
    <source>
        <dbReference type="ARBA" id="ARBA00047371"/>
    </source>
</evidence>
<feature type="binding site" evidence="10">
    <location>
        <position position="203"/>
    </location>
    <ligand>
        <name>substrate</name>
    </ligand>
</feature>
<dbReference type="EC" id="4.1.1.49" evidence="3 10"/>
<dbReference type="UniPathway" id="UPA00138"/>
<dbReference type="NCBIfam" id="NF006820">
    <property type="entry name" value="PRK09344.1-2"/>
    <property type="match status" value="1"/>
</dbReference>
<evidence type="ECO:0000256" key="4">
    <source>
        <dbReference type="ARBA" id="ARBA00022432"/>
    </source>
</evidence>
<keyword evidence="11" id="KW-0670">Pyruvate</keyword>
<dbReference type="GO" id="GO:0016301">
    <property type="term" value="F:kinase activity"/>
    <property type="evidence" value="ECO:0007669"/>
    <property type="project" value="UniProtKB-KW"/>
</dbReference>
<dbReference type="NCBIfam" id="TIGR00224">
    <property type="entry name" value="pckA"/>
    <property type="match status" value="1"/>
</dbReference>
<dbReference type="PIRSF" id="PIRSF006294">
    <property type="entry name" value="PEP_crbxkin"/>
    <property type="match status" value="1"/>
</dbReference>
<feature type="binding site" evidence="10">
    <location>
        <position position="203"/>
    </location>
    <ligand>
        <name>Mn(2+)</name>
        <dbReference type="ChEBI" id="CHEBI:29035"/>
    </ligand>
</feature>
<keyword evidence="10" id="KW-0963">Cytoplasm</keyword>
<keyword evidence="6 10" id="KW-0210">Decarboxylase</keyword>
<dbReference type="SUPFAM" id="SSF53795">
    <property type="entry name" value="PEP carboxykinase-like"/>
    <property type="match status" value="1"/>
</dbReference>
<comment type="similarity">
    <text evidence="2 10">Belongs to the phosphoenolpyruvate carboxykinase (ATP) family.</text>
</comment>
<keyword evidence="11" id="KW-0418">Kinase</keyword>
<dbReference type="KEGG" id="nia:A8C56_13540"/>
<feature type="binding site" evidence="10">
    <location>
        <position position="450"/>
    </location>
    <ligand>
        <name>ATP</name>
        <dbReference type="ChEBI" id="CHEBI:30616"/>
    </ligand>
</feature>
<dbReference type="NCBIfam" id="NF006821">
    <property type="entry name" value="PRK09344.1-3"/>
    <property type="match status" value="1"/>
</dbReference>
<keyword evidence="7 10" id="KW-0067">ATP-binding</keyword>
<evidence type="ECO:0000256" key="10">
    <source>
        <dbReference type="HAMAP-Rule" id="MF_00453"/>
    </source>
</evidence>
<dbReference type="AlphaFoldDB" id="A0A1A9I5B7"/>
<organism evidence="11 12">
    <name type="scientific">Niabella ginsenosidivorans</name>
    <dbReference type="NCBI Taxonomy" id="1176587"/>
    <lineage>
        <taxon>Bacteria</taxon>
        <taxon>Pseudomonadati</taxon>
        <taxon>Bacteroidota</taxon>
        <taxon>Chitinophagia</taxon>
        <taxon>Chitinophagales</taxon>
        <taxon>Chitinophagaceae</taxon>
        <taxon>Niabella</taxon>
    </lineage>
</organism>
<evidence type="ECO:0000313" key="12">
    <source>
        <dbReference type="Proteomes" id="UP000077667"/>
    </source>
</evidence>
<comment type="subcellular location">
    <subcellularLocation>
        <location evidence="10">Cytoplasm</location>
    </subcellularLocation>
</comment>